<dbReference type="PATRIC" id="fig|883066.3.peg.1171"/>
<dbReference type="Proteomes" id="UP000009888">
    <property type="component" value="Unassembled WGS sequence"/>
</dbReference>
<name>K9EGI0_9ACTO</name>
<sequence>MAEMKARDVAGILGELEPEQEFTPSLERKLFEAGIYQDKKRYWFSVRNHVTCYFAQAAVEAESKKGETKKRLGSEFGSAKAAWKKIRRPEMYIWVYETLGLDKGRIWDAVAEICAEIDGGETKPAKLAMVARSAFKWREVEGKLRMQHERLCDELLYCKGLEHYRL</sequence>
<gene>
    <name evidence="1" type="ORF">HMPREF9233_01114</name>
</gene>
<proteinExistence type="predicted"/>
<dbReference type="HOGENOM" id="CLU_1702259_0_0_11"/>
<organism evidence="1 2">
    <name type="scientific">Actinobaculum massiliense ACS-171-V-Col2</name>
    <dbReference type="NCBI Taxonomy" id="883066"/>
    <lineage>
        <taxon>Bacteria</taxon>
        <taxon>Bacillati</taxon>
        <taxon>Actinomycetota</taxon>
        <taxon>Actinomycetes</taxon>
        <taxon>Actinomycetales</taxon>
        <taxon>Actinomycetaceae</taxon>
        <taxon>Actinobaculum</taxon>
    </lineage>
</organism>
<protein>
    <submittedName>
        <fullName evidence="1">Uncharacterized protein</fullName>
    </submittedName>
</protein>
<dbReference type="RefSeq" id="WP_007001320.1">
    <property type="nucleotide sequence ID" value="NZ_JH992955.1"/>
</dbReference>
<evidence type="ECO:0000313" key="1">
    <source>
        <dbReference type="EMBL" id="EKU94976.1"/>
    </source>
</evidence>
<keyword evidence="2" id="KW-1185">Reference proteome</keyword>
<evidence type="ECO:0000313" key="2">
    <source>
        <dbReference type="Proteomes" id="UP000009888"/>
    </source>
</evidence>
<accession>K9EGI0</accession>
<dbReference type="EMBL" id="AGWL01000006">
    <property type="protein sequence ID" value="EKU94976.1"/>
    <property type="molecule type" value="Genomic_DNA"/>
</dbReference>
<comment type="caution">
    <text evidence="1">The sequence shown here is derived from an EMBL/GenBank/DDBJ whole genome shotgun (WGS) entry which is preliminary data.</text>
</comment>
<dbReference type="AlphaFoldDB" id="K9EGI0"/>
<reference evidence="1 2" key="1">
    <citation type="submission" date="2012-09" db="EMBL/GenBank/DDBJ databases">
        <title>The Genome Sequence of Actinobaculum massiliae ACS-171-V-COL2.</title>
        <authorList>
            <consortium name="The Broad Institute Genome Sequencing Platform"/>
            <person name="Earl A."/>
            <person name="Ward D."/>
            <person name="Feldgarden M."/>
            <person name="Gevers D."/>
            <person name="Saerens B."/>
            <person name="Vaneechoutte M."/>
            <person name="Walker B."/>
            <person name="Young S.K."/>
            <person name="Zeng Q."/>
            <person name="Gargeya S."/>
            <person name="Fitzgerald M."/>
            <person name="Haas B."/>
            <person name="Abouelleil A."/>
            <person name="Alvarado L."/>
            <person name="Arachchi H.M."/>
            <person name="Berlin A."/>
            <person name="Chapman S.B."/>
            <person name="Goldberg J."/>
            <person name="Griggs A."/>
            <person name="Gujja S."/>
            <person name="Hansen M."/>
            <person name="Howarth C."/>
            <person name="Imamovic A."/>
            <person name="Larimer J."/>
            <person name="McCowen C."/>
            <person name="Montmayeur A."/>
            <person name="Murphy C."/>
            <person name="Neiman D."/>
            <person name="Pearson M."/>
            <person name="Priest M."/>
            <person name="Roberts A."/>
            <person name="Saif S."/>
            <person name="Shea T."/>
            <person name="Sisk P."/>
            <person name="Sykes S."/>
            <person name="Wortman J."/>
            <person name="Nusbaum C."/>
            <person name="Birren B."/>
        </authorList>
    </citation>
    <scope>NUCLEOTIDE SEQUENCE [LARGE SCALE GENOMIC DNA]</scope>
    <source>
        <strain evidence="2">ACS-171-V-Col2</strain>
    </source>
</reference>